<dbReference type="Gene3D" id="1.10.357.10">
    <property type="entry name" value="Tetracycline Repressor, domain 2"/>
    <property type="match status" value="1"/>
</dbReference>
<dbReference type="RefSeq" id="WP_242330652.1">
    <property type="nucleotide sequence ID" value="NZ_CP071872.1"/>
</dbReference>
<feature type="DNA-binding region" description="H-T-H motif" evidence="4">
    <location>
        <begin position="32"/>
        <end position="51"/>
    </location>
</feature>
<evidence type="ECO:0000313" key="7">
    <source>
        <dbReference type="Proteomes" id="UP000828924"/>
    </source>
</evidence>
<keyword evidence="1" id="KW-0805">Transcription regulation</keyword>
<dbReference type="EMBL" id="CP071872">
    <property type="protein sequence ID" value="UNM12058.1"/>
    <property type="molecule type" value="Genomic_DNA"/>
</dbReference>
<dbReference type="Pfam" id="PF13305">
    <property type="entry name" value="TetR_C_33"/>
    <property type="match status" value="1"/>
</dbReference>
<accession>A0ABY3WHL4</accession>
<keyword evidence="7" id="KW-1185">Reference proteome</keyword>
<dbReference type="InterPro" id="IPR050109">
    <property type="entry name" value="HTH-type_TetR-like_transc_reg"/>
</dbReference>
<keyword evidence="3" id="KW-0804">Transcription</keyword>
<gene>
    <name evidence="6" type="ORF">J4032_11375</name>
</gene>
<dbReference type="Pfam" id="PF00440">
    <property type="entry name" value="TetR_N"/>
    <property type="match status" value="1"/>
</dbReference>
<dbReference type="PROSITE" id="PS50977">
    <property type="entry name" value="HTH_TETR_2"/>
    <property type="match status" value="1"/>
</dbReference>
<name>A0ABY3WHL4_9ACTN</name>
<keyword evidence="2 4" id="KW-0238">DNA-binding</keyword>
<dbReference type="SUPFAM" id="SSF48498">
    <property type="entry name" value="Tetracyclin repressor-like, C-terminal domain"/>
    <property type="match status" value="1"/>
</dbReference>
<reference evidence="6 7" key="1">
    <citation type="submission" date="2021-03" db="EMBL/GenBank/DDBJ databases">
        <title>Complete genome of Streptomyces formicae strain 1H-GS9 (DSM 100524).</title>
        <authorList>
            <person name="Atanasov K.E."/>
            <person name="Altabella T."/>
            <person name="Ferrer A."/>
        </authorList>
    </citation>
    <scope>NUCLEOTIDE SEQUENCE [LARGE SCALE GENOMIC DNA]</scope>
    <source>
        <strain evidence="6 7">1H-GS9</strain>
    </source>
</reference>
<proteinExistence type="predicted"/>
<evidence type="ECO:0000256" key="3">
    <source>
        <dbReference type="ARBA" id="ARBA00023163"/>
    </source>
</evidence>
<protein>
    <submittedName>
        <fullName evidence="6">TetR/AcrR family transcriptional regulator</fullName>
    </submittedName>
</protein>
<evidence type="ECO:0000256" key="2">
    <source>
        <dbReference type="ARBA" id="ARBA00023125"/>
    </source>
</evidence>
<evidence type="ECO:0000256" key="1">
    <source>
        <dbReference type="ARBA" id="ARBA00023015"/>
    </source>
</evidence>
<dbReference type="PANTHER" id="PTHR30055">
    <property type="entry name" value="HTH-TYPE TRANSCRIPTIONAL REGULATOR RUTR"/>
    <property type="match status" value="1"/>
</dbReference>
<dbReference type="SUPFAM" id="SSF46689">
    <property type="entry name" value="Homeodomain-like"/>
    <property type="match status" value="1"/>
</dbReference>
<dbReference type="InterPro" id="IPR025996">
    <property type="entry name" value="MT1864/Rv1816-like_C"/>
</dbReference>
<evidence type="ECO:0000256" key="4">
    <source>
        <dbReference type="PROSITE-ProRule" id="PRU00335"/>
    </source>
</evidence>
<dbReference type="InterPro" id="IPR036271">
    <property type="entry name" value="Tet_transcr_reg_TetR-rel_C_sf"/>
</dbReference>
<evidence type="ECO:0000259" key="5">
    <source>
        <dbReference type="PROSITE" id="PS50977"/>
    </source>
</evidence>
<sequence length="195" mass="20425">MAEHPYHHGDLRAALLKGAEHTLREKGASALSLRELARSIGVSHAAPSRHFKDKQALLDALALSGFQRLTLALRQAATDAGTQGELTALARAYVGFATGNPELLEVMYARKHDPNASEQLKEAVDQLVVAVVQPIADGQAAGDIVPGDTMSIAMVVAATLHGIASFAANGALTPEAVTGVLDDAVHHLLHGLTPR</sequence>
<feature type="domain" description="HTH tetR-type" evidence="5">
    <location>
        <begin position="9"/>
        <end position="69"/>
    </location>
</feature>
<organism evidence="6 7">
    <name type="scientific">Streptomyces formicae</name>
    <dbReference type="NCBI Taxonomy" id="1616117"/>
    <lineage>
        <taxon>Bacteria</taxon>
        <taxon>Bacillati</taxon>
        <taxon>Actinomycetota</taxon>
        <taxon>Actinomycetes</taxon>
        <taxon>Kitasatosporales</taxon>
        <taxon>Streptomycetaceae</taxon>
        <taxon>Streptomyces</taxon>
    </lineage>
</organism>
<dbReference type="PANTHER" id="PTHR30055:SF220">
    <property type="entry name" value="TETR-FAMILY REGULATORY PROTEIN"/>
    <property type="match status" value="1"/>
</dbReference>
<dbReference type="Proteomes" id="UP000828924">
    <property type="component" value="Chromosome"/>
</dbReference>
<dbReference type="InterPro" id="IPR009057">
    <property type="entry name" value="Homeodomain-like_sf"/>
</dbReference>
<dbReference type="InterPro" id="IPR001647">
    <property type="entry name" value="HTH_TetR"/>
</dbReference>
<evidence type="ECO:0000313" key="6">
    <source>
        <dbReference type="EMBL" id="UNM12058.1"/>
    </source>
</evidence>